<evidence type="ECO:0000313" key="10">
    <source>
        <dbReference type="EMBL" id="KAB5529221.1"/>
    </source>
</evidence>
<dbReference type="Proteomes" id="UP000326939">
    <property type="component" value="Chromosome 13"/>
</dbReference>
<name>A0A5N5KFU7_9ROSI</name>
<dbReference type="Gene3D" id="3.40.50.300">
    <property type="entry name" value="P-loop containing nucleotide triphosphate hydrolases"/>
    <property type="match status" value="1"/>
</dbReference>
<dbReference type="SMART" id="SM00382">
    <property type="entry name" value="AAA"/>
    <property type="match status" value="1"/>
</dbReference>
<dbReference type="InterPro" id="IPR019775">
    <property type="entry name" value="WD40_repeat_CS"/>
</dbReference>
<gene>
    <name evidence="10" type="ORF">DKX38_019302</name>
</gene>
<feature type="repeat" description="WD" evidence="8">
    <location>
        <begin position="800"/>
        <end position="816"/>
    </location>
</feature>
<keyword evidence="4" id="KW-0547">Nucleotide-binding</keyword>
<dbReference type="InterPro" id="IPR015943">
    <property type="entry name" value="WD40/YVTN_repeat-like_dom_sf"/>
</dbReference>
<organism evidence="10 11">
    <name type="scientific">Salix brachista</name>
    <dbReference type="NCBI Taxonomy" id="2182728"/>
    <lineage>
        <taxon>Eukaryota</taxon>
        <taxon>Viridiplantae</taxon>
        <taxon>Streptophyta</taxon>
        <taxon>Embryophyta</taxon>
        <taxon>Tracheophyta</taxon>
        <taxon>Spermatophyta</taxon>
        <taxon>Magnoliopsida</taxon>
        <taxon>eudicotyledons</taxon>
        <taxon>Gunneridae</taxon>
        <taxon>Pentapetalae</taxon>
        <taxon>rosids</taxon>
        <taxon>fabids</taxon>
        <taxon>Malpighiales</taxon>
        <taxon>Salicaceae</taxon>
        <taxon>Saliceae</taxon>
        <taxon>Salix</taxon>
    </lineage>
</organism>
<dbReference type="Pfam" id="PF17862">
    <property type="entry name" value="AAA_lid_3"/>
    <property type="match status" value="1"/>
</dbReference>
<keyword evidence="11" id="KW-1185">Reference proteome</keyword>
<keyword evidence="5" id="KW-0067">ATP-binding</keyword>
<keyword evidence="6" id="KW-0647">Proteasome</keyword>
<dbReference type="SMART" id="SM00320">
    <property type="entry name" value="WD40"/>
    <property type="match status" value="2"/>
</dbReference>
<dbReference type="PROSITE" id="PS50082">
    <property type="entry name" value="WD_REPEATS_2"/>
    <property type="match status" value="2"/>
</dbReference>
<evidence type="ECO:0000259" key="9">
    <source>
        <dbReference type="SMART" id="SM00382"/>
    </source>
</evidence>
<dbReference type="InterPro" id="IPR041569">
    <property type="entry name" value="AAA_lid_3"/>
</dbReference>
<keyword evidence="7" id="KW-0175">Coiled coil</keyword>
<dbReference type="EMBL" id="VDCV01000013">
    <property type="protein sequence ID" value="KAB5529221.1"/>
    <property type="molecule type" value="Genomic_DNA"/>
</dbReference>
<evidence type="ECO:0000256" key="3">
    <source>
        <dbReference type="ARBA" id="ARBA00022737"/>
    </source>
</evidence>
<dbReference type="Pfam" id="PF00004">
    <property type="entry name" value="AAA"/>
    <property type="match status" value="1"/>
</dbReference>
<evidence type="ECO:0000256" key="1">
    <source>
        <dbReference type="ARBA" id="ARBA00006914"/>
    </source>
</evidence>
<dbReference type="InterPro" id="IPR027417">
    <property type="entry name" value="P-loop_NTPase"/>
</dbReference>
<dbReference type="Gene3D" id="2.40.50.140">
    <property type="entry name" value="Nucleic acid-binding proteins"/>
    <property type="match status" value="1"/>
</dbReference>
<evidence type="ECO:0000256" key="8">
    <source>
        <dbReference type="PROSITE-ProRule" id="PRU00221"/>
    </source>
</evidence>
<dbReference type="PANTHER" id="PTHR23073">
    <property type="entry name" value="26S PROTEASOME REGULATORY SUBUNIT"/>
    <property type="match status" value="1"/>
</dbReference>
<dbReference type="GO" id="GO:0000502">
    <property type="term" value="C:proteasome complex"/>
    <property type="evidence" value="ECO:0007669"/>
    <property type="project" value="UniProtKB-KW"/>
</dbReference>
<dbReference type="PROSITE" id="PS00678">
    <property type="entry name" value="WD_REPEATS_1"/>
    <property type="match status" value="1"/>
</dbReference>
<evidence type="ECO:0000256" key="7">
    <source>
        <dbReference type="ARBA" id="ARBA00023054"/>
    </source>
</evidence>
<dbReference type="InterPro" id="IPR003959">
    <property type="entry name" value="ATPase_AAA_core"/>
</dbReference>
<dbReference type="AlphaFoldDB" id="A0A5N5KFU7"/>
<dbReference type="InterPro" id="IPR012340">
    <property type="entry name" value="NA-bd_OB-fold"/>
</dbReference>
<evidence type="ECO:0000256" key="6">
    <source>
        <dbReference type="ARBA" id="ARBA00022942"/>
    </source>
</evidence>
<dbReference type="FunFam" id="3.40.50.300:FF:001025">
    <property type="entry name" value="ATPase family, AAA domain-containing 2B"/>
    <property type="match status" value="1"/>
</dbReference>
<dbReference type="Pfam" id="PF14223">
    <property type="entry name" value="Retrotran_gag_2"/>
    <property type="match status" value="1"/>
</dbReference>
<dbReference type="InterPro" id="IPR036322">
    <property type="entry name" value="WD40_repeat_dom_sf"/>
</dbReference>
<keyword evidence="3" id="KW-0677">Repeat</keyword>
<accession>A0A5N5KFU7</accession>
<reference evidence="11" key="1">
    <citation type="journal article" date="2019" name="Gigascience">
        <title>De novo genome assembly of the endangered Acer yangbiense, a plant species with extremely small populations endemic to Yunnan Province, China.</title>
        <authorList>
            <person name="Yang J."/>
            <person name="Wariss H.M."/>
            <person name="Tao L."/>
            <person name="Zhang R."/>
            <person name="Yun Q."/>
            <person name="Hollingsworth P."/>
            <person name="Dao Z."/>
            <person name="Luo G."/>
            <person name="Guo H."/>
            <person name="Ma Y."/>
            <person name="Sun W."/>
        </authorList>
    </citation>
    <scope>NUCLEOTIDE SEQUENCE [LARGE SCALE GENOMIC DNA]</scope>
    <source>
        <strain evidence="11">cv. br00</strain>
    </source>
</reference>
<comment type="similarity">
    <text evidence="1">Belongs to the AAA ATPase family.</text>
</comment>
<evidence type="ECO:0000256" key="4">
    <source>
        <dbReference type="ARBA" id="ARBA00022741"/>
    </source>
</evidence>
<comment type="caution">
    <text evidence="10">The sequence shown here is derived from an EMBL/GenBank/DDBJ whole genome shotgun (WGS) entry which is preliminary data.</text>
</comment>
<dbReference type="InterPro" id="IPR001680">
    <property type="entry name" value="WD40_rpt"/>
</dbReference>
<dbReference type="GO" id="GO:0016887">
    <property type="term" value="F:ATP hydrolysis activity"/>
    <property type="evidence" value="ECO:0007669"/>
    <property type="project" value="InterPro"/>
</dbReference>
<evidence type="ECO:0000256" key="5">
    <source>
        <dbReference type="ARBA" id="ARBA00022840"/>
    </source>
</evidence>
<dbReference type="FunFam" id="1.10.8.60:FF:000009">
    <property type="entry name" value="26S protease regulatory subunit 6A"/>
    <property type="match status" value="1"/>
</dbReference>
<feature type="repeat" description="WD" evidence="8">
    <location>
        <begin position="750"/>
        <end position="773"/>
    </location>
</feature>
<dbReference type="Gene3D" id="1.10.8.60">
    <property type="match status" value="1"/>
</dbReference>
<dbReference type="SUPFAM" id="SSF52540">
    <property type="entry name" value="P-loop containing nucleoside triphosphate hydrolases"/>
    <property type="match status" value="1"/>
</dbReference>
<protein>
    <recommendedName>
        <fullName evidence="9">AAA+ ATPase domain-containing protein</fullName>
    </recommendedName>
</protein>
<dbReference type="GO" id="GO:0005524">
    <property type="term" value="F:ATP binding"/>
    <property type="evidence" value="ECO:0007669"/>
    <property type="project" value="UniProtKB-KW"/>
</dbReference>
<evidence type="ECO:0000313" key="11">
    <source>
        <dbReference type="Proteomes" id="UP000326939"/>
    </source>
</evidence>
<dbReference type="SUPFAM" id="SSF50978">
    <property type="entry name" value="WD40 repeat-like"/>
    <property type="match status" value="1"/>
</dbReference>
<dbReference type="InterPro" id="IPR050221">
    <property type="entry name" value="26S_Proteasome_ATPase"/>
</dbReference>
<feature type="domain" description="AAA+ ATPase" evidence="9">
    <location>
        <begin position="532"/>
        <end position="673"/>
    </location>
</feature>
<proteinExistence type="inferred from homology"/>
<keyword evidence="2 8" id="KW-0853">WD repeat</keyword>
<dbReference type="InterPro" id="IPR003593">
    <property type="entry name" value="AAA+_ATPase"/>
</dbReference>
<evidence type="ECO:0000256" key="2">
    <source>
        <dbReference type="ARBA" id="ARBA00022574"/>
    </source>
</evidence>
<dbReference type="Gene3D" id="2.130.10.10">
    <property type="entry name" value="YVTN repeat-like/Quinoprotein amine dehydrogenase"/>
    <property type="match status" value="1"/>
</dbReference>
<sequence length="852" mass="94136">MDDVSTTSHALTISPVAMMAPEPTSIPYGVKLNGPNFSLWSQVVTMFVAGRGRMGYLNGTTPQPAVTSATYSKWIMEDAIVKGWLIGAMEANVMTLFIRLPTAKNVWDAVSKTYYEGADKSILYDLSRKAMATKQAGRSVAAYYSDLQIIWQELDHRRPIPFTQADVINTRMTEIGEDRVYLFLAGLDDVYDSIRGDILRTDPLPGPDVAFSTVRREELRRHTMMNQGDTSQMAMAVKKVGNRPITSPSLMPVGDPCTHCGSTKHVAETCFKKHGYPDWWPAHKERLQARKSGKVAMCTSMPLPASVTPSSATQPPCAPVADLPTTSVDMSHSVVDSTLLQQSELFPDSIPTGPIQDTTVGEHEEGTAEATTEVVNQVQPSVSVDLDIAESPSLTSSTVPTPNSPRAAIPEASIDFVINTNNICEHEHVEVDSFMHLFDEQSSQMQTAWSFVYSYKEWVLRELEKLKHNSKAESDQLKPGDLVGVSKDSYLILDTLPSEYDSRVKAMEVDEKPTEDYNDSGVLEKQKLGIRPPKGILLYGPPGTGKTLMARACAAQTNATFLKLAGPQLVQMFIGDGAKLVRDTFLLAKEKSPCIIFIDEIDAIGTKRFDSEVSGDREVQRTMLELLNQLDGFSSDDRIKVRWRFCDCCVDILDPALMRSGRLDRKIEFPHPSEEAKARILQIHSRKMNVHPDVNFEELARSTYDFNGAQLKAVCVEAGMLALRRDATKVDEKPTEDYNDSRGLEKQNGLLFTGGEDRNITAWDVNSGRAAYCIDDAHSARVKGIVVLMRNDNTVDDPYLLASASSDGVIRVWDLRMSMKEKPNPLAEANTKSRLTCLAGSSLNGTTAQEPD</sequence>